<keyword evidence="4" id="KW-1185">Reference proteome</keyword>
<name>A0A1H9DB80_9FLAO</name>
<feature type="domain" description="Amidohydrolase-related" evidence="2">
    <location>
        <begin position="31"/>
        <end position="324"/>
    </location>
</feature>
<organism evidence="3 4">
    <name type="scientific">Hyunsoonleella jejuensis</name>
    <dbReference type="NCBI Taxonomy" id="419940"/>
    <lineage>
        <taxon>Bacteria</taxon>
        <taxon>Pseudomonadati</taxon>
        <taxon>Bacteroidota</taxon>
        <taxon>Flavobacteriia</taxon>
        <taxon>Flavobacteriales</taxon>
        <taxon>Flavobacteriaceae</taxon>
    </lineage>
</organism>
<dbReference type="PANTHER" id="PTHR21240">
    <property type="entry name" value="2-AMINO-3-CARBOXYLMUCONATE-6-SEMIALDEHYDE DECARBOXYLASE"/>
    <property type="match status" value="1"/>
</dbReference>
<dbReference type="EMBL" id="FOFN01000001">
    <property type="protein sequence ID" value="SEQ10609.1"/>
    <property type="molecule type" value="Genomic_DNA"/>
</dbReference>
<dbReference type="OrthoDB" id="5450317at2"/>
<dbReference type="Proteomes" id="UP000198999">
    <property type="component" value="Unassembled WGS sequence"/>
</dbReference>
<evidence type="ECO:0000313" key="4">
    <source>
        <dbReference type="Proteomes" id="UP000198999"/>
    </source>
</evidence>
<keyword evidence="1" id="KW-0456">Lyase</keyword>
<dbReference type="STRING" id="419940.SAMN05421824_1183"/>
<dbReference type="InterPro" id="IPR006680">
    <property type="entry name" value="Amidohydro-rel"/>
</dbReference>
<dbReference type="Gene3D" id="3.20.20.140">
    <property type="entry name" value="Metal-dependent hydrolases"/>
    <property type="match status" value="1"/>
</dbReference>
<dbReference type="SUPFAM" id="SSF51556">
    <property type="entry name" value="Metallo-dependent hydrolases"/>
    <property type="match status" value="1"/>
</dbReference>
<dbReference type="AlphaFoldDB" id="A0A1H9DB80"/>
<dbReference type="InterPro" id="IPR032465">
    <property type="entry name" value="ACMSD"/>
</dbReference>
<proteinExistence type="predicted"/>
<dbReference type="Pfam" id="PF04909">
    <property type="entry name" value="Amidohydro_2"/>
    <property type="match status" value="1"/>
</dbReference>
<sequence length="335" mass="38065">MKVILLFLFIGIYVQPILGQENLPIIDMQLHAHPVDRQGPPPVAICTPIYPMPVWDPIEPYSDVFLRMLKEPPCDNPVWSPTTDEALMQETFDVLDKWNIYGVLSGPVDRVAKWRSLKPNRLYPAIEMSINSNTPSTDSLRSLHEKGELMVLGELTTQYAGIYPNDEKLQPYFALAEEIDIPVGIHVGPGPPGVIYLGASKYRASMHSPLTLEEVLVKHPKLRLYIMHGGYPMLDDLLAVLYAHPQVHLDVGVIVFTQPREAFYKWLKAIVDAGFGNRVMFGSDQMVWPGVIERSIFVINEAPFLTDSQKRDILYNNAARFLRLSEEEIERHHKN</sequence>
<dbReference type="GO" id="GO:0016787">
    <property type="term" value="F:hydrolase activity"/>
    <property type="evidence" value="ECO:0007669"/>
    <property type="project" value="InterPro"/>
</dbReference>
<evidence type="ECO:0000256" key="1">
    <source>
        <dbReference type="ARBA" id="ARBA00023239"/>
    </source>
</evidence>
<gene>
    <name evidence="3" type="ORF">SAMN05421824_1183</name>
</gene>
<evidence type="ECO:0000313" key="3">
    <source>
        <dbReference type="EMBL" id="SEQ10609.1"/>
    </source>
</evidence>
<dbReference type="GO" id="GO:0016831">
    <property type="term" value="F:carboxy-lyase activity"/>
    <property type="evidence" value="ECO:0007669"/>
    <property type="project" value="InterPro"/>
</dbReference>
<reference evidence="3 4" key="1">
    <citation type="submission" date="2016-10" db="EMBL/GenBank/DDBJ databases">
        <authorList>
            <person name="de Groot N.N."/>
        </authorList>
    </citation>
    <scope>NUCLEOTIDE SEQUENCE [LARGE SCALE GENOMIC DNA]</scope>
    <source>
        <strain evidence="3 4">DSM 21035</strain>
    </source>
</reference>
<protein>
    <recommendedName>
        <fullName evidence="2">Amidohydrolase-related domain-containing protein</fullName>
    </recommendedName>
</protein>
<dbReference type="InterPro" id="IPR032466">
    <property type="entry name" value="Metal_Hydrolase"/>
</dbReference>
<evidence type="ECO:0000259" key="2">
    <source>
        <dbReference type="Pfam" id="PF04909"/>
    </source>
</evidence>
<dbReference type="RefSeq" id="WP_092576922.1">
    <property type="nucleotide sequence ID" value="NZ_FOFN01000001.1"/>
</dbReference>
<accession>A0A1H9DB80</accession>